<dbReference type="EMBL" id="CAJPWZ010001516">
    <property type="protein sequence ID" value="CAG2217235.1"/>
    <property type="molecule type" value="Genomic_DNA"/>
</dbReference>
<protein>
    <submittedName>
        <fullName evidence="1">Uncharacterized protein</fullName>
    </submittedName>
</protein>
<evidence type="ECO:0000313" key="1">
    <source>
        <dbReference type="EMBL" id="CAG2217235.1"/>
    </source>
</evidence>
<comment type="caution">
    <text evidence="1">The sequence shown here is derived from an EMBL/GenBank/DDBJ whole genome shotgun (WGS) entry which is preliminary data.</text>
</comment>
<gene>
    <name evidence="1" type="ORF">MEDL_30929</name>
</gene>
<accession>A0A8S3SDI2</accession>
<dbReference type="AlphaFoldDB" id="A0A8S3SDI2"/>
<name>A0A8S3SDI2_MYTED</name>
<proteinExistence type="predicted"/>
<sequence length="218" mass="25921">MHKDPGRKDDTRKSLPQEEETFFFLYNEEEPKVAVVALGCTKIRAEKDDTRKVMEMKYMYKMEIESFTYILTGLPQDRGTFFFLYNDEEPKVAVVALGCTKIRAEKDDTRKVMEMKNMYKMEIEGLPQEEETFFFFMYNDEEPKLPWLHLDALRSGRKDDTRKIYLYSVNIIFTYNDDESEKVIASDAQECTKSRAEKMVREKAHEINLINKIDTERY</sequence>
<keyword evidence="2" id="KW-1185">Reference proteome</keyword>
<reference evidence="1" key="1">
    <citation type="submission" date="2021-03" db="EMBL/GenBank/DDBJ databases">
        <authorList>
            <person name="Bekaert M."/>
        </authorList>
    </citation>
    <scope>NUCLEOTIDE SEQUENCE</scope>
</reference>
<evidence type="ECO:0000313" key="2">
    <source>
        <dbReference type="Proteomes" id="UP000683360"/>
    </source>
</evidence>
<dbReference type="Proteomes" id="UP000683360">
    <property type="component" value="Unassembled WGS sequence"/>
</dbReference>
<organism evidence="1 2">
    <name type="scientific">Mytilus edulis</name>
    <name type="common">Blue mussel</name>
    <dbReference type="NCBI Taxonomy" id="6550"/>
    <lineage>
        <taxon>Eukaryota</taxon>
        <taxon>Metazoa</taxon>
        <taxon>Spiralia</taxon>
        <taxon>Lophotrochozoa</taxon>
        <taxon>Mollusca</taxon>
        <taxon>Bivalvia</taxon>
        <taxon>Autobranchia</taxon>
        <taxon>Pteriomorphia</taxon>
        <taxon>Mytilida</taxon>
        <taxon>Mytiloidea</taxon>
        <taxon>Mytilidae</taxon>
        <taxon>Mytilinae</taxon>
        <taxon>Mytilus</taxon>
    </lineage>
</organism>